<dbReference type="AlphaFoldDB" id="A0A2Z2NN91"/>
<dbReference type="Proteomes" id="UP000250079">
    <property type="component" value="Chromosome"/>
</dbReference>
<gene>
    <name evidence="1" type="ORF">IMCC3135_09440</name>
</gene>
<proteinExistence type="predicted"/>
<keyword evidence="2" id="KW-1185">Reference proteome</keyword>
<evidence type="ECO:0000313" key="2">
    <source>
        <dbReference type="Proteomes" id="UP000250079"/>
    </source>
</evidence>
<name>A0A2Z2NN91_9GAMM</name>
<dbReference type="EMBL" id="CP018632">
    <property type="protein sequence ID" value="ASJ71985.1"/>
    <property type="molecule type" value="Genomic_DNA"/>
</dbReference>
<dbReference type="KEGG" id="gai:IMCC3135_09440"/>
<organism evidence="1 2">
    <name type="scientific">Granulosicoccus antarcticus IMCC3135</name>
    <dbReference type="NCBI Taxonomy" id="1192854"/>
    <lineage>
        <taxon>Bacteria</taxon>
        <taxon>Pseudomonadati</taxon>
        <taxon>Pseudomonadota</taxon>
        <taxon>Gammaproteobacteria</taxon>
        <taxon>Chromatiales</taxon>
        <taxon>Granulosicoccaceae</taxon>
        <taxon>Granulosicoccus</taxon>
    </lineage>
</organism>
<sequence length="641" mass="71462">MLRTKRQGRRVREEAKERRLQLVEFIAKANSLITGQGTVSILTVAHDWNGPLVNVAPHFVDERRAVASRLVKELRSKQREWLGQVNPEDLQALKEAITLVLVKPVFGPLIQVQGAGPKPEAAFGAAGLDLDRKTPPQAINIGFEIECGDFELEGRHKTGPGDAVMRLLIKCMMEQHPQQRAQGFSVQSDGGHIELVSDPPRQPLDPVKTVAAMAKYVGDLHTRLLSLQKSTSIRSRAWRPARSVVPPSYDLHKVVLKDGSSSGLEVRFKASGLEGKEIPGMFHVTTGIHLSAIPWLFSSISGRLQDVPDFPLPGRGFLHDRVRKTVLDQLHELRKAAIAQPQRWLISPQFEGLAFLILTYVATAQHLVPQQHRVKVLSPKQLFLVLARTDFATMLKLCPEFTRLGTGSSSRRLLKAYRELLLSVMASGDTRLFISPFGRTVHPNQLAIADPSDLDVHELQMTPKQWLKELFKLSGPVDILTPQYQSKLANELPKDLFRGMGELGAKVDQIPGPESNTPVSAPIFELRQLTISNKDNSKWKAFAEHLVGVVSELNCPAYESDIKSAGEELEWLRLAGRLRVLNPGQNSSVVRPTKAEELTVDLKCAEYSHRMSEATMRADLWTLLDQARSHIEAQPRARKKN</sequence>
<protein>
    <submittedName>
        <fullName evidence="1">Uncharacterized protein</fullName>
    </submittedName>
</protein>
<accession>A0A2Z2NN91</accession>
<reference evidence="1 2" key="1">
    <citation type="submission" date="2016-12" db="EMBL/GenBank/DDBJ databases">
        <authorList>
            <person name="Song W.-J."/>
            <person name="Kurnit D.M."/>
        </authorList>
    </citation>
    <scope>NUCLEOTIDE SEQUENCE [LARGE SCALE GENOMIC DNA]</scope>
    <source>
        <strain evidence="1 2">IMCC3135</strain>
    </source>
</reference>
<evidence type="ECO:0000313" key="1">
    <source>
        <dbReference type="EMBL" id="ASJ71985.1"/>
    </source>
</evidence>